<gene>
    <name evidence="1" type="ORF">T02_5532</name>
</gene>
<protein>
    <submittedName>
        <fullName evidence="1">Uncharacterized protein</fullName>
    </submittedName>
</protein>
<comment type="caution">
    <text evidence="1">The sequence shown here is derived from an EMBL/GenBank/DDBJ whole genome shotgun (WGS) entry which is preliminary data.</text>
</comment>
<reference evidence="1 2" key="1">
    <citation type="submission" date="2015-05" db="EMBL/GenBank/DDBJ databases">
        <title>Evolution of Trichinella species and genotypes.</title>
        <authorList>
            <person name="Korhonen P.K."/>
            <person name="Edoardo P."/>
            <person name="Giuseppe L.R."/>
            <person name="Gasser R.B."/>
        </authorList>
    </citation>
    <scope>NUCLEOTIDE SEQUENCE [LARGE SCALE GENOMIC DNA]</scope>
    <source>
        <strain evidence="1">ISS10</strain>
    </source>
</reference>
<dbReference type="EMBL" id="JYDW01000175">
    <property type="protein sequence ID" value="KRZ53052.1"/>
    <property type="molecule type" value="Genomic_DNA"/>
</dbReference>
<keyword evidence="2" id="KW-1185">Reference proteome</keyword>
<organism evidence="1 2">
    <name type="scientific">Trichinella nativa</name>
    <dbReference type="NCBI Taxonomy" id="6335"/>
    <lineage>
        <taxon>Eukaryota</taxon>
        <taxon>Metazoa</taxon>
        <taxon>Ecdysozoa</taxon>
        <taxon>Nematoda</taxon>
        <taxon>Enoplea</taxon>
        <taxon>Dorylaimia</taxon>
        <taxon>Trichinellida</taxon>
        <taxon>Trichinellidae</taxon>
        <taxon>Trichinella</taxon>
    </lineage>
</organism>
<dbReference type="OrthoDB" id="10305231at2759"/>
<sequence>MKSKHLKLKYCQFIIDYTHCLQAQKHGIEPIYFAPLPNVTNCCSAESIIFEDRRALRLLSGREACAAAASLDKLCRTLYNTAVSKLINQSNSRRQQTNLFQQQQQQQQPQHSAKIVSMLIRNNMEIADLSALLYQRNSFQLTNGPSIAWIVWW</sequence>
<name>A0A0V1L1B8_9BILA</name>
<dbReference type="AlphaFoldDB" id="A0A0V1L1B8"/>
<proteinExistence type="predicted"/>
<accession>A0A0V1L1B8</accession>
<dbReference type="Proteomes" id="UP000054721">
    <property type="component" value="Unassembled WGS sequence"/>
</dbReference>
<evidence type="ECO:0000313" key="1">
    <source>
        <dbReference type="EMBL" id="KRZ53052.1"/>
    </source>
</evidence>
<evidence type="ECO:0000313" key="2">
    <source>
        <dbReference type="Proteomes" id="UP000054721"/>
    </source>
</evidence>